<dbReference type="Pfam" id="PF13302">
    <property type="entry name" value="Acetyltransf_3"/>
    <property type="match status" value="1"/>
</dbReference>
<comment type="caution">
    <text evidence="2">The sequence shown here is derived from an EMBL/GenBank/DDBJ whole genome shotgun (WGS) entry which is preliminary data.</text>
</comment>
<dbReference type="InterPro" id="IPR000182">
    <property type="entry name" value="GNAT_dom"/>
</dbReference>
<protein>
    <submittedName>
        <fullName evidence="2">GNAT family N-acetyltransferase</fullName>
    </submittedName>
</protein>
<dbReference type="PANTHER" id="PTHR43792">
    <property type="entry name" value="GNAT FAMILY, PUTATIVE (AFU_ORTHOLOGUE AFUA_3G00765)-RELATED-RELATED"/>
    <property type="match status" value="1"/>
</dbReference>
<dbReference type="Gene3D" id="3.40.630.30">
    <property type="match status" value="1"/>
</dbReference>
<dbReference type="SUPFAM" id="SSF55729">
    <property type="entry name" value="Acyl-CoA N-acyltransferases (Nat)"/>
    <property type="match status" value="1"/>
</dbReference>
<dbReference type="RefSeq" id="WP_275227731.1">
    <property type="nucleotide sequence ID" value="NZ_JARESE010000020.1"/>
</dbReference>
<evidence type="ECO:0000313" key="2">
    <source>
        <dbReference type="EMBL" id="MDE8651627.1"/>
    </source>
</evidence>
<evidence type="ECO:0000313" key="3">
    <source>
        <dbReference type="Proteomes" id="UP001216253"/>
    </source>
</evidence>
<accession>A0ABT5WQR7</accession>
<dbReference type="EMBL" id="JARESE010000020">
    <property type="protein sequence ID" value="MDE8651627.1"/>
    <property type="molecule type" value="Genomic_DNA"/>
</dbReference>
<proteinExistence type="predicted"/>
<gene>
    <name evidence="2" type="ORF">PYV00_07825</name>
</gene>
<feature type="domain" description="N-acetyltransferase" evidence="1">
    <location>
        <begin position="12"/>
        <end position="177"/>
    </location>
</feature>
<dbReference type="InterPro" id="IPR051531">
    <property type="entry name" value="N-acetyltransferase"/>
</dbReference>
<dbReference type="Proteomes" id="UP001216253">
    <property type="component" value="Unassembled WGS sequence"/>
</dbReference>
<dbReference type="PROSITE" id="PS51186">
    <property type="entry name" value="GNAT"/>
    <property type="match status" value="1"/>
</dbReference>
<dbReference type="InterPro" id="IPR016181">
    <property type="entry name" value="Acyl_CoA_acyltransferase"/>
</dbReference>
<keyword evidence="3" id="KW-1185">Reference proteome</keyword>
<dbReference type="PANTHER" id="PTHR43792:SF16">
    <property type="entry name" value="N-ACETYLTRANSFERASE DOMAIN-CONTAINING PROTEIN"/>
    <property type="match status" value="1"/>
</dbReference>
<name>A0ABT5WQR7_9SPHN</name>
<sequence length="177" mass="20008">MTEQPVLTTERFELWRPRASDLDGLVQLIADEETRRFLGPARADAPSQWDRLLRNAGSWSLYGYGTFMVRRPGEDAIVASCGVFHSWRGLGHGMDDQPEAGWIVHRDGRGQAIAGEVMRAAIAWFERTHGPRRIVCMIEEGNHASEKVATRLGFARYHTQAAEEDGAVLNFYERLPR</sequence>
<evidence type="ECO:0000259" key="1">
    <source>
        <dbReference type="PROSITE" id="PS51186"/>
    </source>
</evidence>
<organism evidence="2 3">
    <name type="scientific">Novosphingobium album</name>
    <name type="common">ex Liu et al. 2023</name>
    <dbReference type="NCBI Taxonomy" id="3031130"/>
    <lineage>
        <taxon>Bacteria</taxon>
        <taxon>Pseudomonadati</taxon>
        <taxon>Pseudomonadota</taxon>
        <taxon>Alphaproteobacteria</taxon>
        <taxon>Sphingomonadales</taxon>
        <taxon>Sphingomonadaceae</taxon>
        <taxon>Novosphingobium</taxon>
    </lineage>
</organism>
<reference evidence="2 3" key="1">
    <citation type="submission" date="2023-03" db="EMBL/GenBank/DDBJ databases">
        <title>NovoSphingobium album sp. nov. isolated from polycyclic aromatic hydrocarbons- and heavy-metal polluted soil.</title>
        <authorList>
            <person name="Liu Z."/>
            <person name="Wang K."/>
        </authorList>
    </citation>
    <scope>NUCLEOTIDE SEQUENCE [LARGE SCALE GENOMIC DNA]</scope>
    <source>
        <strain evidence="2 3">H3SJ31-1</strain>
    </source>
</reference>